<dbReference type="SUPFAM" id="SSF56112">
    <property type="entry name" value="Protein kinase-like (PK-like)"/>
    <property type="match status" value="1"/>
</dbReference>
<dbReference type="InterPro" id="IPR008271">
    <property type="entry name" value="Ser/Thr_kinase_AS"/>
</dbReference>
<gene>
    <name evidence="8" type="ORF">HHO47_02060</name>
</gene>
<dbReference type="GO" id="GO:0004674">
    <property type="term" value="F:protein serine/threonine kinase activity"/>
    <property type="evidence" value="ECO:0007669"/>
    <property type="project" value="UniProtKB-EC"/>
</dbReference>
<feature type="domain" description="Protein kinase" evidence="7">
    <location>
        <begin position="18"/>
        <end position="276"/>
    </location>
</feature>
<dbReference type="RefSeq" id="WP_169018415.1">
    <property type="nucleotide sequence ID" value="NZ_JABBMT010000002.1"/>
</dbReference>
<dbReference type="Proteomes" id="UP000570493">
    <property type="component" value="Unassembled WGS sequence"/>
</dbReference>
<evidence type="ECO:0000256" key="6">
    <source>
        <dbReference type="PROSITE-ProRule" id="PRU00339"/>
    </source>
</evidence>
<evidence type="ECO:0000256" key="3">
    <source>
        <dbReference type="ARBA" id="ARBA00022741"/>
    </source>
</evidence>
<accession>A0A7Y0H9N6</accession>
<reference evidence="8" key="1">
    <citation type="submission" date="2020-04" db="EMBL/GenBank/DDBJ databases">
        <title>Genome Sequencing for Pseudoaltermonas arctica.</title>
        <authorList>
            <person name="Elkins N.S."/>
        </authorList>
    </citation>
    <scope>NUCLEOTIDE SEQUENCE [LARGE SCALE GENOMIC DNA]</scope>
    <source>
        <strain evidence="8">NEC-BIFX-2020_0012</strain>
    </source>
</reference>
<dbReference type="GO" id="GO:0005524">
    <property type="term" value="F:ATP binding"/>
    <property type="evidence" value="ECO:0007669"/>
    <property type="project" value="UniProtKB-KW"/>
</dbReference>
<dbReference type="PROSITE" id="PS00108">
    <property type="entry name" value="PROTEIN_KINASE_ST"/>
    <property type="match status" value="1"/>
</dbReference>
<evidence type="ECO:0000313" key="9">
    <source>
        <dbReference type="Proteomes" id="UP000570493"/>
    </source>
</evidence>
<evidence type="ECO:0000256" key="2">
    <source>
        <dbReference type="ARBA" id="ARBA00022679"/>
    </source>
</evidence>
<dbReference type="Pfam" id="PF13181">
    <property type="entry name" value="TPR_8"/>
    <property type="match status" value="2"/>
</dbReference>
<protein>
    <recommendedName>
        <fullName evidence="1">non-specific serine/threonine protein kinase</fullName>
        <ecNumber evidence="1">2.7.11.1</ecNumber>
    </recommendedName>
</protein>
<dbReference type="PANTHER" id="PTHR43671:SF13">
    <property type="entry name" value="SERINE_THREONINE-PROTEIN KINASE NEK2"/>
    <property type="match status" value="1"/>
</dbReference>
<dbReference type="Gene3D" id="1.10.510.10">
    <property type="entry name" value="Transferase(Phosphotransferase) domain 1"/>
    <property type="match status" value="1"/>
</dbReference>
<dbReference type="InterPro" id="IPR011990">
    <property type="entry name" value="TPR-like_helical_dom_sf"/>
</dbReference>
<dbReference type="InterPro" id="IPR000719">
    <property type="entry name" value="Prot_kinase_dom"/>
</dbReference>
<proteinExistence type="predicted"/>
<evidence type="ECO:0000313" key="8">
    <source>
        <dbReference type="EMBL" id="NMM39650.1"/>
    </source>
</evidence>
<dbReference type="PROSITE" id="PS50005">
    <property type="entry name" value="TPR"/>
    <property type="match status" value="3"/>
</dbReference>
<dbReference type="SMART" id="SM00220">
    <property type="entry name" value="S_TKc"/>
    <property type="match status" value="1"/>
</dbReference>
<evidence type="ECO:0000256" key="4">
    <source>
        <dbReference type="ARBA" id="ARBA00022777"/>
    </source>
</evidence>
<feature type="repeat" description="TPR" evidence="6">
    <location>
        <begin position="690"/>
        <end position="723"/>
    </location>
</feature>
<dbReference type="AlphaFoldDB" id="A0A7Y0H9N6"/>
<sequence>MSLEHETVLKFNKVITNYKLIKLLNQGGMGSVYLAEDTRLKRYVAIKLLKPTEHSIEHSDPLVEAQLLARLNHPNIVQIHDVLLYEQRICIVMEYLKGKTLQQFQHQHITTLCEKLNLLAQLCAGLAHAHSQDVMHCDLKPSNILIDKNELKITDFGIATLQNKPLCEQRDESSFGSASAMSPEQLNKQPLDFRSDLFSFGMLAYMFISGRHPFGEGSAQTLANNIANGKAVDAHEIIPKLPNELCDLLNQLLQRKKALRPVDAKQVERKLRDVVIALKQQEILAQNTIPIEQLDLQKKSPLKSIFFVGLSVIALAAVGLTYKLNESPKEHYVAFLPPVIKAQSRFNADIDMVKATIDDAVRQGVINSKHLHLISRGEVETIGKGGNEQLNLTQKLNKLSQVTGMQEAISAELSCAQLQCYLTLVRLEAPNWTVKARKQWPIIVDNYSQMYQSSSQQLTALFPDFDSKYLTLSELSDAVQIEHIALFQKVQQVELHSELLFKRIAEAVEQTPQLYANYELLREVALSLYQLSQQKRFLDIASKLLFNAPSEYQNTPAFAKNAMLIAIAKQDWVAAEQYLTKAKQVGASTLMLYELKGMLYLHQDQLLEAQQVFELALKIRPNPIIKQNLALVLWWQGKIAEAKQLLNEVITISPNNYTANQLLADIALTEGELSTAIDQYNQAIAIKPESTDLSNLSIAYSLKGEFEQALQVAQQAVDANPEHVSFRLNLADIEKALGLSESYPANYLKVIELTQDQRTLDSYLESAQAYSQLGEAKLALQALNKAISIASDHYEYVFTAALVYSVIGEYQSALMYIEKSLEIGYHPMWFNLPWFKPWCQKEGFISLMQQYDPSFNCSGVLN</sequence>
<dbReference type="Pfam" id="PF14559">
    <property type="entry name" value="TPR_19"/>
    <property type="match status" value="1"/>
</dbReference>
<evidence type="ECO:0000256" key="5">
    <source>
        <dbReference type="ARBA" id="ARBA00022840"/>
    </source>
</evidence>
<dbReference type="Pfam" id="PF13432">
    <property type="entry name" value="TPR_16"/>
    <property type="match status" value="1"/>
</dbReference>
<keyword evidence="4 8" id="KW-0418">Kinase</keyword>
<dbReference type="InterPro" id="IPR019734">
    <property type="entry name" value="TPR_rpt"/>
</dbReference>
<feature type="repeat" description="TPR" evidence="6">
    <location>
        <begin position="590"/>
        <end position="623"/>
    </location>
</feature>
<dbReference type="Pfam" id="PF00069">
    <property type="entry name" value="Pkinase"/>
    <property type="match status" value="1"/>
</dbReference>
<keyword evidence="9" id="KW-1185">Reference proteome</keyword>
<keyword evidence="3" id="KW-0547">Nucleotide-binding</keyword>
<keyword evidence="6" id="KW-0802">TPR repeat</keyword>
<dbReference type="InterPro" id="IPR050660">
    <property type="entry name" value="NEK_Ser/Thr_kinase"/>
</dbReference>
<dbReference type="InterPro" id="IPR011009">
    <property type="entry name" value="Kinase-like_dom_sf"/>
</dbReference>
<keyword evidence="5" id="KW-0067">ATP-binding</keyword>
<dbReference type="SMART" id="SM00028">
    <property type="entry name" value="TPR"/>
    <property type="match status" value="6"/>
</dbReference>
<keyword evidence="2" id="KW-0808">Transferase</keyword>
<dbReference type="CDD" id="cd14014">
    <property type="entry name" value="STKc_PknB_like"/>
    <property type="match status" value="1"/>
</dbReference>
<evidence type="ECO:0000259" key="7">
    <source>
        <dbReference type="PROSITE" id="PS50011"/>
    </source>
</evidence>
<evidence type="ECO:0000256" key="1">
    <source>
        <dbReference type="ARBA" id="ARBA00012513"/>
    </source>
</evidence>
<dbReference type="SUPFAM" id="SSF48452">
    <property type="entry name" value="TPR-like"/>
    <property type="match status" value="1"/>
</dbReference>
<dbReference type="EC" id="2.7.11.1" evidence="1"/>
<organism evidence="8 9">
    <name type="scientific">Pseudoalteromonas arctica</name>
    <dbReference type="NCBI Taxonomy" id="394751"/>
    <lineage>
        <taxon>Bacteria</taxon>
        <taxon>Pseudomonadati</taxon>
        <taxon>Pseudomonadota</taxon>
        <taxon>Gammaproteobacteria</taxon>
        <taxon>Alteromonadales</taxon>
        <taxon>Pseudoalteromonadaceae</taxon>
        <taxon>Pseudoalteromonas</taxon>
    </lineage>
</organism>
<dbReference type="PROSITE" id="PS50011">
    <property type="entry name" value="PROTEIN_KINASE_DOM"/>
    <property type="match status" value="1"/>
</dbReference>
<dbReference type="EMBL" id="JABBMT010000002">
    <property type="protein sequence ID" value="NMM39650.1"/>
    <property type="molecule type" value="Genomic_DNA"/>
</dbReference>
<name>A0A7Y0H9N6_9GAMM</name>
<feature type="repeat" description="TPR" evidence="6">
    <location>
        <begin position="760"/>
        <end position="793"/>
    </location>
</feature>
<dbReference type="Gene3D" id="1.25.40.10">
    <property type="entry name" value="Tetratricopeptide repeat domain"/>
    <property type="match status" value="3"/>
</dbReference>
<dbReference type="PANTHER" id="PTHR43671">
    <property type="entry name" value="SERINE/THREONINE-PROTEIN KINASE NEK"/>
    <property type="match status" value="1"/>
</dbReference>
<comment type="caution">
    <text evidence="8">The sequence shown here is derived from an EMBL/GenBank/DDBJ whole genome shotgun (WGS) entry which is preliminary data.</text>
</comment>